<reference evidence="1" key="1">
    <citation type="submission" date="2021-01" db="UniProtKB">
        <authorList>
            <consortium name="EnsemblMetazoa"/>
        </authorList>
    </citation>
    <scope>IDENTIFICATION</scope>
</reference>
<keyword evidence="2" id="KW-1185">Reference proteome</keyword>
<accession>A0A7M5VGX2</accession>
<sequence>ITTGTDTVESGKIFCEKALSSMSDAGLQLRKWTSNDAELQEFFSFKEPPLQPKCIEDDSSFAQSQFQSQDECKRVLGVEWDISKDVFVFRFDSFLERVER</sequence>
<proteinExistence type="predicted"/>
<dbReference type="EnsemblMetazoa" id="CLYHEMT011239.1">
    <property type="protein sequence ID" value="CLYHEMP011239.1"/>
    <property type="gene ID" value="CLYHEMG011239"/>
</dbReference>
<evidence type="ECO:0000313" key="2">
    <source>
        <dbReference type="Proteomes" id="UP000594262"/>
    </source>
</evidence>
<protein>
    <submittedName>
        <fullName evidence="1">Uncharacterized protein</fullName>
    </submittedName>
</protein>
<dbReference type="Proteomes" id="UP000594262">
    <property type="component" value="Unplaced"/>
</dbReference>
<dbReference type="AlphaFoldDB" id="A0A7M5VGX2"/>
<name>A0A7M5VGX2_9CNID</name>
<evidence type="ECO:0000313" key="1">
    <source>
        <dbReference type="EnsemblMetazoa" id="CLYHEMP011239.1"/>
    </source>
</evidence>
<organism evidence="1 2">
    <name type="scientific">Clytia hemisphaerica</name>
    <dbReference type="NCBI Taxonomy" id="252671"/>
    <lineage>
        <taxon>Eukaryota</taxon>
        <taxon>Metazoa</taxon>
        <taxon>Cnidaria</taxon>
        <taxon>Hydrozoa</taxon>
        <taxon>Hydroidolina</taxon>
        <taxon>Leptothecata</taxon>
        <taxon>Obeliida</taxon>
        <taxon>Clytiidae</taxon>
        <taxon>Clytia</taxon>
    </lineage>
</organism>